<protein>
    <submittedName>
        <fullName evidence="1">Uncharacterized protein</fullName>
    </submittedName>
</protein>
<evidence type="ECO:0000313" key="1">
    <source>
        <dbReference type="EMBL" id="OYD20058.1"/>
    </source>
</evidence>
<accession>A0A235C619</accession>
<dbReference type="SUPFAM" id="SSF52540">
    <property type="entry name" value="P-loop containing nucleoside triphosphate hydrolases"/>
    <property type="match status" value="1"/>
</dbReference>
<dbReference type="Proteomes" id="UP000243640">
    <property type="component" value="Unassembled WGS sequence"/>
</dbReference>
<dbReference type="EMBL" id="NQJF01000062">
    <property type="protein sequence ID" value="OYD20058.1"/>
    <property type="molecule type" value="Genomic_DNA"/>
</dbReference>
<dbReference type="InterPro" id="IPR027417">
    <property type="entry name" value="P-loop_NTPase"/>
</dbReference>
<dbReference type="RefSeq" id="WP_280522719.1">
    <property type="nucleotide sequence ID" value="NZ_NQJF01000062.1"/>
</dbReference>
<evidence type="ECO:0000313" key="2">
    <source>
        <dbReference type="Proteomes" id="UP000243640"/>
    </source>
</evidence>
<proteinExistence type="predicted"/>
<sequence>MESPYFFSKIENEAIDAQILDVFCSMAEAREQQTYVIQKPLFEEGEEYAHDEYLVYLSPKKKILIFDFSGDKTLASELKQEFIEDLIAFTKKFKYNKIMGRSSAWRDLVETVEVGQAQLSQPALMDIVDNHVLTDPQEIKKSDLLISLLTGSINDIEKVKADIPVSNLDKVKQKIMLFDRDQTRFIYSKPDKKIIRIQGLSGTGKTELLLHKLKEIYVKDLSGTIFFTCNSKILASSLRSRIPAFFNFMKVDEQIEWQKRLWCTHAWGSEGAANSGMYAYICAKYDVPFYNFQQASDLEEAARR</sequence>
<feature type="non-terminal residue" evidence="1">
    <location>
        <position position="304"/>
    </location>
</feature>
<dbReference type="AlphaFoldDB" id="A0A235C619"/>
<comment type="caution">
    <text evidence="1">The sequence shown here is derived from an EMBL/GenBank/DDBJ whole genome shotgun (WGS) entry which is preliminary data.</text>
</comment>
<reference evidence="1 2" key="1">
    <citation type="submission" date="2017-08" db="EMBL/GenBank/DDBJ databases">
        <title>Draft Genome Sequence of the Marine Bacterium Oceanimonas baumannii ATCC 700832.</title>
        <authorList>
            <person name="Mcclelland W.D."/>
            <person name="Brennan M.A."/>
            <person name="Trachtenberg A.M."/>
            <person name="Maclea K.S."/>
        </authorList>
    </citation>
    <scope>NUCLEOTIDE SEQUENCE [LARGE SCALE GENOMIC DNA]</scope>
    <source>
        <strain evidence="1 2">ATCC 700832</strain>
    </source>
</reference>
<gene>
    <name evidence="1" type="ORF">B6S09_18180</name>
</gene>
<name>A0A235C619_9GAMM</name>
<organism evidence="1 2">
    <name type="scientific">Oceanimonas baumannii</name>
    <dbReference type="NCBI Taxonomy" id="129578"/>
    <lineage>
        <taxon>Bacteria</taxon>
        <taxon>Pseudomonadati</taxon>
        <taxon>Pseudomonadota</taxon>
        <taxon>Gammaproteobacteria</taxon>
        <taxon>Aeromonadales</taxon>
        <taxon>Aeromonadaceae</taxon>
        <taxon>Oceanimonas</taxon>
    </lineage>
</organism>